<protein>
    <recommendedName>
        <fullName evidence="6">Choline transporter-like protein</fullName>
    </recommendedName>
</protein>
<comment type="function">
    <text evidence="6">Choline transporter.</text>
</comment>
<evidence type="ECO:0000256" key="6">
    <source>
        <dbReference type="RuleBase" id="RU368066"/>
    </source>
</evidence>
<keyword evidence="3 6" id="KW-0812">Transmembrane</keyword>
<dbReference type="PANTHER" id="PTHR12385:SF4">
    <property type="entry name" value="PROTEIN PNS1"/>
    <property type="match status" value="1"/>
</dbReference>
<feature type="transmembrane region" description="Helical" evidence="6">
    <location>
        <begin position="161"/>
        <end position="179"/>
    </location>
</feature>
<feature type="transmembrane region" description="Helical" evidence="6">
    <location>
        <begin position="52"/>
        <end position="74"/>
    </location>
</feature>
<feature type="transmembrane region" description="Helical" evidence="6">
    <location>
        <begin position="200"/>
        <end position="223"/>
    </location>
</feature>
<evidence type="ECO:0000313" key="8">
    <source>
        <dbReference type="Proteomes" id="UP001530293"/>
    </source>
</evidence>
<dbReference type="GO" id="GO:0022857">
    <property type="term" value="F:transmembrane transporter activity"/>
    <property type="evidence" value="ECO:0007669"/>
    <property type="project" value="UniProtKB-UniRule"/>
</dbReference>
<evidence type="ECO:0000256" key="4">
    <source>
        <dbReference type="ARBA" id="ARBA00022989"/>
    </source>
</evidence>
<gene>
    <name evidence="7" type="ORF">ACHAWU_001757</name>
</gene>
<dbReference type="InterPro" id="IPR007603">
    <property type="entry name" value="Choline_transptr-like"/>
</dbReference>
<reference evidence="7 8" key="1">
    <citation type="submission" date="2024-10" db="EMBL/GenBank/DDBJ databases">
        <title>Updated reference genomes for cyclostephanoid diatoms.</title>
        <authorList>
            <person name="Roberts W.R."/>
            <person name="Alverson A.J."/>
        </authorList>
    </citation>
    <scope>NUCLEOTIDE SEQUENCE [LARGE SCALE GENOMIC DNA]</scope>
    <source>
        <strain evidence="7 8">AJA232-27</strain>
    </source>
</reference>
<comment type="subcellular location">
    <subcellularLocation>
        <location evidence="6">Cell membrane</location>
        <topology evidence="6">Multi-pass membrane protein</topology>
    </subcellularLocation>
    <subcellularLocation>
        <location evidence="1">Membrane</location>
        <topology evidence="1">Multi-pass membrane protein</topology>
    </subcellularLocation>
</comment>
<dbReference type="PANTHER" id="PTHR12385">
    <property type="entry name" value="CHOLINE TRANSPORTER-LIKE (SLC FAMILY 44)"/>
    <property type="match status" value="1"/>
</dbReference>
<feature type="transmembrane region" description="Helical" evidence="6">
    <location>
        <begin position="406"/>
        <end position="429"/>
    </location>
</feature>
<dbReference type="GO" id="GO:0005886">
    <property type="term" value="C:plasma membrane"/>
    <property type="evidence" value="ECO:0007669"/>
    <property type="project" value="UniProtKB-SubCell"/>
</dbReference>
<feature type="transmembrane region" description="Helical" evidence="6">
    <location>
        <begin position="311"/>
        <end position="330"/>
    </location>
</feature>
<feature type="transmembrane region" description="Helical" evidence="6">
    <location>
        <begin position="104"/>
        <end position="125"/>
    </location>
</feature>
<accession>A0ABD3M9H2</accession>
<evidence type="ECO:0000256" key="3">
    <source>
        <dbReference type="ARBA" id="ARBA00022692"/>
    </source>
</evidence>
<evidence type="ECO:0000256" key="1">
    <source>
        <dbReference type="ARBA" id="ARBA00004141"/>
    </source>
</evidence>
<name>A0ABD3M9H2_9STRA</name>
<feature type="transmembrane region" description="Helical" evidence="6">
    <location>
        <begin position="271"/>
        <end position="290"/>
    </location>
</feature>
<organism evidence="7 8">
    <name type="scientific">Discostella pseudostelligera</name>
    <dbReference type="NCBI Taxonomy" id="259834"/>
    <lineage>
        <taxon>Eukaryota</taxon>
        <taxon>Sar</taxon>
        <taxon>Stramenopiles</taxon>
        <taxon>Ochrophyta</taxon>
        <taxon>Bacillariophyta</taxon>
        <taxon>Coscinodiscophyceae</taxon>
        <taxon>Thalassiosirophycidae</taxon>
        <taxon>Stephanodiscales</taxon>
        <taxon>Stephanodiscaceae</taxon>
        <taxon>Discostella</taxon>
    </lineage>
</organism>
<dbReference type="AlphaFoldDB" id="A0ABD3M9H2"/>
<evidence type="ECO:0000256" key="5">
    <source>
        <dbReference type="ARBA" id="ARBA00023136"/>
    </source>
</evidence>
<sequence>MMGRKGSRYDEQEPLAEALFSPIDDADSDGHEQITTLQWTKGEQQPPQCRDAWAAILFYGQLISIGVLAMLWGVPAVQKAIITSGSGSSENEADSSSDYDNMGLLYASMIAGGGSFIFSAISLAIMSACPKVLIQISLLFSLICSLLIATSSFIYGSIVGGIFGVVFFLLSICYACLVWRRIPFAAANLTTGLTAVKMNGGVFLVAIGIVLLSFGYCLLWMTALVGVYDKLGLCVSTTENDGTTTTTCSEDDLAWGYFFLLLLAFFWTEQVFQNTIHVIIAGVVSTWWFAPEDAGSCCSVAIKDSFVRATTTSFGSICFGSLLVAIIQTLRTMVENARSDNDNGGSAFLLCILDCLLRCLEDMLEYFNKFAYIYVGMYGYSYLDAGKNVMILFKQKGWSVIISDNLISNVLSLFCLIIGGLTGCVGLIMNEINPSWFEGYGDASVGVSFGFSFLVGIVISAILLSVVDSSVNTVLVCFAEAPAEFEANHSTLSFEMRAAWRKVYPDDCGF</sequence>
<proteinExistence type="inferred from homology"/>
<feature type="transmembrane region" description="Helical" evidence="6">
    <location>
        <begin position="449"/>
        <end position="467"/>
    </location>
</feature>
<keyword evidence="4 6" id="KW-1133">Transmembrane helix</keyword>
<keyword evidence="8" id="KW-1185">Reference proteome</keyword>
<dbReference type="EMBL" id="JALLBG020000190">
    <property type="protein sequence ID" value="KAL3760247.1"/>
    <property type="molecule type" value="Genomic_DNA"/>
</dbReference>
<dbReference type="Proteomes" id="UP001530293">
    <property type="component" value="Unassembled WGS sequence"/>
</dbReference>
<evidence type="ECO:0000256" key="2">
    <source>
        <dbReference type="ARBA" id="ARBA00007168"/>
    </source>
</evidence>
<feature type="transmembrane region" description="Helical" evidence="6">
    <location>
        <begin position="132"/>
        <end position="155"/>
    </location>
</feature>
<dbReference type="Pfam" id="PF04515">
    <property type="entry name" value="Choline_transpo"/>
    <property type="match status" value="1"/>
</dbReference>
<keyword evidence="5 6" id="KW-0472">Membrane</keyword>
<comment type="caution">
    <text evidence="7">The sequence shown here is derived from an EMBL/GenBank/DDBJ whole genome shotgun (WGS) entry which is preliminary data.</text>
</comment>
<evidence type="ECO:0000313" key="7">
    <source>
        <dbReference type="EMBL" id="KAL3760247.1"/>
    </source>
</evidence>
<comment type="similarity">
    <text evidence="2 6">Belongs to the CTL (choline transporter-like) family.</text>
</comment>